<reference evidence="1 2" key="1">
    <citation type="submission" date="2024-12" db="EMBL/GenBank/DDBJ databases">
        <authorList>
            <person name="Lee Y."/>
        </authorList>
    </citation>
    <scope>NUCLEOTIDE SEQUENCE [LARGE SCALE GENOMIC DNA]</scope>
    <source>
        <strain evidence="1 2">03SUJ4</strain>
    </source>
</reference>
<name>A0ABW9KFD3_9BACT</name>
<comment type="caution">
    <text evidence="1">The sequence shown here is derived from an EMBL/GenBank/DDBJ whole genome shotgun (WGS) entry which is preliminary data.</text>
</comment>
<evidence type="ECO:0000313" key="2">
    <source>
        <dbReference type="Proteomes" id="UP001634747"/>
    </source>
</evidence>
<dbReference type="EMBL" id="JBJYXY010000001">
    <property type="protein sequence ID" value="MFN2974375.1"/>
    <property type="molecule type" value="Genomic_DNA"/>
</dbReference>
<keyword evidence="2" id="KW-1185">Reference proteome</keyword>
<evidence type="ECO:0000313" key="1">
    <source>
        <dbReference type="EMBL" id="MFN2974375.1"/>
    </source>
</evidence>
<protein>
    <submittedName>
        <fullName evidence="1">Uncharacterized protein</fullName>
    </submittedName>
</protein>
<sequence length="73" mass="9115">MLLFLVILFLLLHRRRWYGYGYYPYWGYPQYRGYGPYGPSYNGYVWNGYAWQPQYGPAYYRGGYGYCRRAYWW</sequence>
<accession>A0ABW9KFD3</accession>
<dbReference type="RefSeq" id="WP_263414059.1">
    <property type="nucleotide sequence ID" value="NZ_BAABBH010000001.1"/>
</dbReference>
<gene>
    <name evidence="1" type="ORF">ACK2TP_01235</name>
</gene>
<proteinExistence type="predicted"/>
<dbReference type="Proteomes" id="UP001634747">
    <property type="component" value="Unassembled WGS sequence"/>
</dbReference>
<organism evidence="1 2">
    <name type="scientific">Terriglobus aquaticus</name>
    <dbReference type="NCBI Taxonomy" id="940139"/>
    <lineage>
        <taxon>Bacteria</taxon>
        <taxon>Pseudomonadati</taxon>
        <taxon>Acidobacteriota</taxon>
        <taxon>Terriglobia</taxon>
        <taxon>Terriglobales</taxon>
        <taxon>Acidobacteriaceae</taxon>
        <taxon>Terriglobus</taxon>
    </lineage>
</organism>